<organism evidence="4 5">
    <name type="scientific">Caldisericum exile (strain DSM 21853 / NBRC 104410 / AZM16c01)</name>
    <dbReference type="NCBI Taxonomy" id="511051"/>
    <lineage>
        <taxon>Bacteria</taxon>
        <taxon>Pseudomonadati</taxon>
        <taxon>Caldisericota/Cryosericota group</taxon>
        <taxon>Caldisericota</taxon>
        <taxon>Caldisericia</taxon>
        <taxon>Caldisericales</taxon>
        <taxon>Caldisericaceae</taxon>
        <taxon>Caldisericum</taxon>
    </lineage>
</organism>
<dbReference type="PANTHER" id="PTHR33392">
    <property type="entry name" value="POLYISOPRENYL-TEICHOIC ACID--PEPTIDOGLYCAN TEICHOIC ACID TRANSFERASE TAGU"/>
    <property type="match status" value="1"/>
</dbReference>
<dbReference type="PANTHER" id="PTHR33392:SF6">
    <property type="entry name" value="POLYISOPRENYL-TEICHOIC ACID--PEPTIDOGLYCAN TEICHOIC ACID TRANSFERASE TAGU"/>
    <property type="match status" value="1"/>
</dbReference>
<proteinExistence type="inferred from homology"/>
<feature type="transmembrane region" description="Helical" evidence="2">
    <location>
        <begin position="12"/>
        <end position="30"/>
    </location>
</feature>
<reference evidence="4 5" key="1">
    <citation type="submission" date="2011-01" db="EMBL/GenBank/DDBJ databases">
        <title>Whole genome sequence of Caldisericum exile AZM16c01.</title>
        <authorList>
            <person name="Narita-Yamada S."/>
            <person name="Kawakoshi A."/>
            <person name="Nakamura S."/>
            <person name="Sasagawa M."/>
            <person name="Fukada J."/>
            <person name="Sekine M."/>
            <person name="Kato Y."/>
            <person name="Fukai R."/>
            <person name="Sasaki K."/>
            <person name="Hanamaki A."/>
            <person name="Narita H."/>
            <person name="Konno Y."/>
            <person name="Mori K."/>
            <person name="Yamazaki S."/>
            <person name="Suzuki K."/>
            <person name="Fujita N."/>
        </authorList>
    </citation>
    <scope>NUCLEOTIDE SEQUENCE [LARGE SCALE GENOMIC DNA]</scope>
    <source>
        <strain evidence="5">DSM 21853 / NBRC 104410 / AZM16c01</strain>
    </source>
</reference>
<sequence>MNVNTKKLIKQIIVVILIAFLSVLGYYVYITAKNLSLINEHSKGEIPLDTSKPTNILLLGTDRRTKDEAGRSDVMILIHLDPTNKKITLLSIPRDSRVEIPGHGYDKINSAFNSDYFDDGGIDLSIKTVANLLGIDSKDIPYYAIVNFDGFAKVIDALGGVTIDVKEPMHYHSWTGDVKIDLNPGVQHLNGTKALEYARFRYDEWGDFGVDSEGNIHGRVERQQELIKAIIDQTKDIRNIFKLPQIAQEIGNAIDTNLTVAQITKLGLTYNDLTSKDLQIVNFPGVPKMIDSISYVVPDYDKLKEIGATYFKLSK</sequence>
<dbReference type="InterPro" id="IPR050922">
    <property type="entry name" value="LytR/CpsA/Psr_CW_biosynth"/>
</dbReference>
<feature type="domain" description="Cell envelope-related transcriptional attenuator" evidence="3">
    <location>
        <begin position="71"/>
        <end position="235"/>
    </location>
</feature>
<accession>A0A7U6GDS8</accession>
<dbReference type="EMBL" id="AP012051">
    <property type="protein sequence ID" value="BAL80457.1"/>
    <property type="molecule type" value="Genomic_DNA"/>
</dbReference>
<keyword evidence="2" id="KW-0812">Transmembrane</keyword>
<evidence type="ECO:0000256" key="2">
    <source>
        <dbReference type="SAM" id="Phobius"/>
    </source>
</evidence>
<evidence type="ECO:0000259" key="3">
    <source>
        <dbReference type="Pfam" id="PF03816"/>
    </source>
</evidence>
<dbReference type="AlphaFoldDB" id="A0A7U6GDS8"/>
<dbReference type="Gene3D" id="3.40.630.190">
    <property type="entry name" value="LCP protein"/>
    <property type="match status" value="1"/>
</dbReference>
<keyword evidence="5" id="KW-1185">Reference proteome</keyword>
<name>A0A7U6GDS8_CALEA</name>
<evidence type="ECO:0000313" key="4">
    <source>
        <dbReference type="EMBL" id="BAL80457.1"/>
    </source>
</evidence>
<evidence type="ECO:0000313" key="5">
    <source>
        <dbReference type="Proteomes" id="UP000004793"/>
    </source>
</evidence>
<comment type="similarity">
    <text evidence="1">Belongs to the LytR/CpsA/Psr (LCP) family.</text>
</comment>
<keyword evidence="2" id="KW-1133">Transmembrane helix</keyword>
<dbReference type="RefSeq" id="WP_014452864.1">
    <property type="nucleotide sequence ID" value="NC_017096.1"/>
</dbReference>
<dbReference type="NCBIfam" id="TIGR00350">
    <property type="entry name" value="lytR_cpsA_psr"/>
    <property type="match status" value="1"/>
</dbReference>
<keyword evidence="2" id="KW-0472">Membrane</keyword>
<dbReference type="Pfam" id="PF03816">
    <property type="entry name" value="LytR_cpsA_psr"/>
    <property type="match status" value="1"/>
</dbReference>
<evidence type="ECO:0000256" key="1">
    <source>
        <dbReference type="ARBA" id="ARBA00006068"/>
    </source>
</evidence>
<dbReference type="InterPro" id="IPR004474">
    <property type="entry name" value="LytR_CpsA_psr"/>
</dbReference>
<dbReference type="Proteomes" id="UP000004793">
    <property type="component" value="Chromosome"/>
</dbReference>
<dbReference type="KEGG" id="cex:CSE_03310"/>
<protein>
    <submittedName>
        <fullName evidence="4">LytR family transcriptional protein</fullName>
    </submittedName>
</protein>
<dbReference type="OrthoDB" id="9782542at2"/>
<gene>
    <name evidence="4" type="ordered locus">CSE_03310</name>
</gene>